<dbReference type="GO" id="GO:0005524">
    <property type="term" value="F:ATP binding"/>
    <property type="evidence" value="ECO:0007669"/>
    <property type="project" value="UniProtKB-KW"/>
</dbReference>
<organism evidence="1 2">
    <name type="scientific">Pontibacter diazotrophicus</name>
    <dbReference type="NCBI Taxonomy" id="1400979"/>
    <lineage>
        <taxon>Bacteria</taxon>
        <taxon>Pseudomonadati</taxon>
        <taxon>Bacteroidota</taxon>
        <taxon>Cytophagia</taxon>
        <taxon>Cytophagales</taxon>
        <taxon>Hymenobacteraceae</taxon>
        <taxon>Pontibacter</taxon>
    </lineage>
</organism>
<dbReference type="Proteomes" id="UP000256708">
    <property type="component" value="Unassembled WGS sequence"/>
</dbReference>
<evidence type="ECO:0000313" key="1">
    <source>
        <dbReference type="EMBL" id="RDV16329.1"/>
    </source>
</evidence>
<dbReference type="EMBL" id="QRGR01000004">
    <property type="protein sequence ID" value="RDV16329.1"/>
    <property type="molecule type" value="Genomic_DNA"/>
</dbReference>
<dbReference type="RefSeq" id="WP_115564189.1">
    <property type="nucleotide sequence ID" value="NZ_QRGR01000004.1"/>
</dbReference>
<evidence type="ECO:0000313" key="2">
    <source>
        <dbReference type="Proteomes" id="UP000256708"/>
    </source>
</evidence>
<accession>A0A3D8LFV3</accession>
<proteinExistence type="predicted"/>
<gene>
    <name evidence="1" type="ORF">DXT99_03745</name>
</gene>
<protein>
    <submittedName>
        <fullName evidence="1">ATP-binding protein</fullName>
    </submittedName>
</protein>
<sequence>MIVKIKDVFKTIGTPSITYVSRNDGEYERLLAENLEVAGKLCLITGPSKTGKSTLYQKVLADMNRLPLIMRCDEQMTIDDVWRKALEDVNFDRITASTASEDLQISGSAKVGGNIGWAWLAKLIGEVSLGISDKVSESIAREKIISKPSPKHLIPILKNLPYVLVIEDFHYLNDEVKKSLFQQWKAFVDEEVSVIVLGTTHHAVDLAYSNRDLVGRIAHIEVGTWLTPDIEKIITSGFSYLNVPIQKSLVKFIATECVGLPIITQSCCLRMFFDKRISEIDTKKGGPKPAFDIDDLSKSLYNVAHTDFSVFKDIYDVIIRGFRKGGQKYNSYELLLLIFTLDPITFKLQRHEIDERLAQLSLKFTTPPATSINSTLGVLSKLQNKYAFELLEWSQKLKTLYILEPSFLFYLRWKEERKVTDAFDTDRIERIYQIIFKDMPTKFPTIRIKS</sequence>
<reference evidence="2" key="1">
    <citation type="submission" date="2018-08" db="EMBL/GenBank/DDBJ databases">
        <authorList>
            <person name="Liu Z.-W."/>
            <person name="Du Z.-J."/>
        </authorList>
    </citation>
    <scope>NUCLEOTIDE SEQUENCE [LARGE SCALE GENOMIC DNA]</scope>
    <source>
        <strain evidence="2">H4X</strain>
    </source>
</reference>
<dbReference type="SUPFAM" id="SSF52540">
    <property type="entry name" value="P-loop containing nucleoside triphosphate hydrolases"/>
    <property type="match status" value="1"/>
</dbReference>
<keyword evidence="1" id="KW-0547">Nucleotide-binding</keyword>
<name>A0A3D8LFV3_9BACT</name>
<dbReference type="OrthoDB" id="2531964at2"/>
<keyword evidence="1" id="KW-0067">ATP-binding</keyword>
<keyword evidence="2" id="KW-1185">Reference proteome</keyword>
<dbReference type="InterPro" id="IPR027417">
    <property type="entry name" value="P-loop_NTPase"/>
</dbReference>
<dbReference type="AlphaFoldDB" id="A0A3D8LFV3"/>
<dbReference type="Gene3D" id="3.40.50.300">
    <property type="entry name" value="P-loop containing nucleotide triphosphate hydrolases"/>
    <property type="match status" value="1"/>
</dbReference>
<comment type="caution">
    <text evidence="1">The sequence shown here is derived from an EMBL/GenBank/DDBJ whole genome shotgun (WGS) entry which is preliminary data.</text>
</comment>